<evidence type="ECO:0000256" key="3">
    <source>
        <dbReference type="ARBA" id="ARBA00022801"/>
    </source>
</evidence>
<keyword evidence="2" id="KW-0479">Metal-binding</keyword>
<dbReference type="InterPro" id="IPR036388">
    <property type="entry name" value="WH-like_DNA-bd_sf"/>
</dbReference>
<evidence type="ECO:0000313" key="6">
    <source>
        <dbReference type="EMBL" id="CAI8005597.1"/>
    </source>
</evidence>
<dbReference type="CDD" id="cd07722">
    <property type="entry name" value="LACTB2-like_MBL-fold"/>
    <property type="match status" value="1"/>
</dbReference>
<dbReference type="SUPFAM" id="SSF56281">
    <property type="entry name" value="Metallo-hydrolase/oxidoreductase"/>
    <property type="match status" value="1"/>
</dbReference>
<proteinExistence type="inferred from homology"/>
<keyword evidence="7" id="KW-1185">Reference proteome</keyword>
<dbReference type="EMBL" id="CASHTH010000622">
    <property type="protein sequence ID" value="CAI8005597.1"/>
    <property type="molecule type" value="Genomic_DNA"/>
</dbReference>
<dbReference type="PANTHER" id="PTHR23131:SF0">
    <property type="entry name" value="ENDORIBONUCLEASE LACTB2"/>
    <property type="match status" value="1"/>
</dbReference>
<dbReference type="SMART" id="SM00849">
    <property type="entry name" value="Lactamase_B"/>
    <property type="match status" value="1"/>
</dbReference>
<dbReference type="InterPro" id="IPR036866">
    <property type="entry name" value="RibonucZ/Hydroxyglut_hydro"/>
</dbReference>
<keyword evidence="4" id="KW-0862">Zinc</keyword>
<protein>
    <submittedName>
        <fullName evidence="6">Endoribonuclease LACTB2</fullName>
    </submittedName>
</protein>
<dbReference type="PANTHER" id="PTHR23131">
    <property type="entry name" value="ENDORIBONUCLEASE LACTB2"/>
    <property type="match status" value="1"/>
</dbReference>
<dbReference type="InterPro" id="IPR050662">
    <property type="entry name" value="Sec-metab_biosynth-thioest"/>
</dbReference>
<comment type="similarity">
    <text evidence="1">Belongs to the metallo-beta-lactamase superfamily. Glyoxalase II family.</text>
</comment>
<comment type="caution">
    <text evidence="6">The sequence shown here is derived from an EMBL/GenBank/DDBJ whole genome shotgun (WGS) entry which is preliminary data.</text>
</comment>
<reference evidence="6" key="1">
    <citation type="submission" date="2023-03" db="EMBL/GenBank/DDBJ databases">
        <authorList>
            <person name="Steffen K."/>
            <person name="Cardenas P."/>
        </authorList>
    </citation>
    <scope>NUCLEOTIDE SEQUENCE</scope>
</reference>
<name>A0AA35R8C5_GEOBA</name>
<sequence>MASSLTNPVLAVLPRVEQLSPRVMRVLGLNPGKYTLQGTNTYLVGTGKRRILIDAGEPERADYLELLRSALQQAKSVVSEILVTHWHLDHTGGIPAVRAMMADAVGGHIKVSKLPLSPTAYNDRVWGKEVNPFLEKLLEVLPEDHTHLQDGARILVEGATLVVIATPGHTPDHMCLLLEEENAIFSGDCVLGQGSASFESLAAYMRSLKRLQSLSPSLLYPGHGPVVTDASHRIQQYLNHREQRESQVLAQLSRSHEPCSVAQLVANLYPDLHSDLVPGAQGNISNHLQKLEEEMRIKRHTVAGESRWTLTSSGTPKL</sequence>
<evidence type="ECO:0000256" key="4">
    <source>
        <dbReference type="ARBA" id="ARBA00022833"/>
    </source>
</evidence>
<accession>A0AA35R8C5</accession>
<dbReference type="Proteomes" id="UP001174909">
    <property type="component" value="Unassembled WGS sequence"/>
</dbReference>
<gene>
    <name evidence="6" type="ORF">GBAR_LOCUS4312</name>
</gene>
<dbReference type="FunFam" id="3.60.15.10:FF:000017">
    <property type="entry name" value="Lactamase beta 2"/>
    <property type="match status" value="1"/>
</dbReference>
<evidence type="ECO:0000256" key="1">
    <source>
        <dbReference type="ARBA" id="ARBA00006759"/>
    </source>
</evidence>
<feature type="domain" description="Metallo-beta-lactamase" evidence="5">
    <location>
        <begin position="38"/>
        <end position="223"/>
    </location>
</feature>
<dbReference type="GO" id="GO:0016787">
    <property type="term" value="F:hydrolase activity"/>
    <property type="evidence" value="ECO:0007669"/>
    <property type="project" value="UniProtKB-KW"/>
</dbReference>
<dbReference type="AlphaFoldDB" id="A0AA35R8C5"/>
<keyword evidence="3" id="KW-0378">Hydrolase</keyword>
<dbReference type="Gene3D" id="1.10.10.10">
    <property type="entry name" value="Winged helix-like DNA-binding domain superfamily/Winged helix DNA-binding domain"/>
    <property type="match status" value="1"/>
</dbReference>
<dbReference type="Pfam" id="PF00753">
    <property type="entry name" value="Lactamase_B"/>
    <property type="match status" value="1"/>
</dbReference>
<dbReference type="GO" id="GO:0046872">
    <property type="term" value="F:metal ion binding"/>
    <property type="evidence" value="ECO:0007669"/>
    <property type="project" value="UniProtKB-KW"/>
</dbReference>
<organism evidence="6 7">
    <name type="scientific">Geodia barretti</name>
    <name type="common">Barrett's horny sponge</name>
    <dbReference type="NCBI Taxonomy" id="519541"/>
    <lineage>
        <taxon>Eukaryota</taxon>
        <taxon>Metazoa</taxon>
        <taxon>Porifera</taxon>
        <taxon>Demospongiae</taxon>
        <taxon>Heteroscleromorpha</taxon>
        <taxon>Tetractinellida</taxon>
        <taxon>Astrophorina</taxon>
        <taxon>Geodiidae</taxon>
        <taxon>Geodia</taxon>
    </lineage>
</organism>
<evidence type="ECO:0000313" key="7">
    <source>
        <dbReference type="Proteomes" id="UP001174909"/>
    </source>
</evidence>
<evidence type="ECO:0000259" key="5">
    <source>
        <dbReference type="SMART" id="SM00849"/>
    </source>
</evidence>
<dbReference type="InterPro" id="IPR001279">
    <property type="entry name" value="Metallo-B-lactamas"/>
</dbReference>
<dbReference type="Gene3D" id="3.60.15.10">
    <property type="entry name" value="Ribonuclease Z/Hydroxyacylglutathione hydrolase-like"/>
    <property type="match status" value="1"/>
</dbReference>
<dbReference type="InterPro" id="IPR041516">
    <property type="entry name" value="LACTB2_WH"/>
</dbReference>
<dbReference type="Pfam" id="PF17778">
    <property type="entry name" value="WHD_BLACT"/>
    <property type="match status" value="1"/>
</dbReference>
<dbReference type="InterPro" id="IPR047921">
    <property type="entry name" value="LACTB2-like_MBL-fold"/>
</dbReference>
<evidence type="ECO:0000256" key="2">
    <source>
        <dbReference type="ARBA" id="ARBA00022723"/>
    </source>
</evidence>